<keyword evidence="5" id="KW-0966">Cell projection</keyword>
<keyword evidence="4" id="KW-0206">Cytoskeleton</keyword>
<evidence type="ECO:0000256" key="3">
    <source>
        <dbReference type="ARBA" id="ARBA00022490"/>
    </source>
</evidence>
<dbReference type="Proteomes" id="UP000053240">
    <property type="component" value="Unassembled WGS sequence"/>
</dbReference>
<sequence>MDPGRCTFGIRMPINIDMLNQIIYREIKHFRNYKIYRPNFKATPLTSKFYAAHDQIGEVSQELAEKENNYCINVGKYRAKGPRSNYPSPVTDNQTYGWFSEPLLKIDRNDRRLYFPLRESFHTKTEIQIQMANPRKHGVYSVTFDVVNARVPSVLLQTFPQLPFHSNLFIIFTKLVSCYCYAGYDLFQGFNVEDIGRRVSSSITTTSTTTTNSTNVNRTSIPDNTINKINQTECMEEERPENIGTFEVPTHRDIVSMMKTMLLKSFTAHHQKVLTLVKNMKQATKAAKLLENTCEINNVPLYKKCIDQVKAQSDIAIKNLLVEVDHQKMAVNSITEEKICSLSLMKSDPLELIITLAQENVSLEFALPGFLRSLSACSYYCSQ</sequence>
<keyword evidence="8" id="KW-1185">Reference proteome</keyword>
<dbReference type="GO" id="GO:0005856">
    <property type="term" value="C:cytoskeleton"/>
    <property type="evidence" value="ECO:0007669"/>
    <property type="project" value="UniProtKB-SubCell"/>
</dbReference>
<gene>
    <name evidence="7" type="ORF">RR48_11225</name>
</gene>
<name>A0A194QQP3_PAPMA</name>
<dbReference type="AlphaFoldDB" id="A0A194QQP3"/>
<dbReference type="InParanoid" id="A0A194QQP3"/>
<organism evidence="7 8">
    <name type="scientific">Papilio machaon</name>
    <name type="common">Old World swallowtail butterfly</name>
    <dbReference type="NCBI Taxonomy" id="76193"/>
    <lineage>
        <taxon>Eukaryota</taxon>
        <taxon>Metazoa</taxon>
        <taxon>Ecdysozoa</taxon>
        <taxon>Arthropoda</taxon>
        <taxon>Hexapoda</taxon>
        <taxon>Insecta</taxon>
        <taxon>Pterygota</taxon>
        <taxon>Neoptera</taxon>
        <taxon>Endopterygota</taxon>
        <taxon>Lepidoptera</taxon>
        <taxon>Glossata</taxon>
        <taxon>Ditrysia</taxon>
        <taxon>Papilionoidea</taxon>
        <taxon>Papilionidae</taxon>
        <taxon>Papilioninae</taxon>
        <taxon>Papilio</taxon>
    </lineage>
</organism>
<reference evidence="7 8" key="1">
    <citation type="journal article" date="2015" name="Nat. Commun.">
        <title>Outbred genome sequencing and CRISPR/Cas9 gene editing in butterflies.</title>
        <authorList>
            <person name="Li X."/>
            <person name="Fan D."/>
            <person name="Zhang W."/>
            <person name="Liu G."/>
            <person name="Zhang L."/>
            <person name="Zhao L."/>
            <person name="Fang X."/>
            <person name="Chen L."/>
            <person name="Dong Y."/>
            <person name="Chen Y."/>
            <person name="Ding Y."/>
            <person name="Zhao R."/>
            <person name="Feng M."/>
            <person name="Zhu Y."/>
            <person name="Feng Y."/>
            <person name="Jiang X."/>
            <person name="Zhu D."/>
            <person name="Xiang H."/>
            <person name="Feng X."/>
            <person name="Li S."/>
            <person name="Wang J."/>
            <person name="Zhang G."/>
            <person name="Kronforst M.R."/>
            <person name="Wang W."/>
        </authorList>
    </citation>
    <scope>NUCLEOTIDE SEQUENCE [LARGE SCALE GENOMIC DNA]</scope>
    <source>
        <strain evidence="7">Ya'a_city_454_Pm</strain>
        <tissue evidence="7">Whole body</tissue>
    </source>
</reference>
<dbReference type="InterPro" id="IPR029214">
    <property type="entry name" value="CFAP144"/>
</dbReference>
<proteinExistence type="inferred from homology"/>
<keyword evidence="3" id="KW-0963">Cytoplasm</keyword>
<dbReference type="GO" id="GO:0005929">
    <property type="term" value="C:cilium"/>
    <property type="evidence" value="ECO:0007669"/>
    <property type="project" value="UniProtKB-SubCell"/>
</dbReference>
<evidence type="ECO:0000256" key="6">
    <source>
        <dbReference type="ARBA" id="ARBA00034777"/>
    </source>
</evidence>
<evidence type="ECO:0000256" key="1">
    <source>
        <dbReference type="ARBA" id="ARBA00004138"/>
    </source>
</evidence>
<evidence type="ECO:0000313" key="7">
    <source>
        <dbReference type="EMBL" id="KPJ07669.1"/>
    </source>
</evidence>
<evidence type="ECO:0000256" key="5">
    <source>
        <dbReference type="ARBA" id="ARBA00023273"/>
    </source>
</evidence>
<protein>
    <submittedName>
        <fullName evidence="7">Uncharacterized protein</fullName>
    </submittedName>
</protein>
<accession>A0A194QQP3</accession>
<dbReference type="EMBL" id="KQ461181">
    <property type="protein sequence ID" value="KPJ07669.1"/>
    <property type="molecule type" value="Genomic_DNA"/>
</dbReference>
<dbReference type="Pfam" id="PF14886">
    <property type="entry name" value="FAM183"/>
    <property type="match status" value="1"/>
</dbReference>
<comment type="similarity">
    <text evidence="6">Belongs to the CFAP144 family.</text>
</comment>
<evidence type="ECO:0000313" key="8">
    <source>
        <dbReference type="Proteomes" id="UP000053240"/>
    </source>
</evidence>
<evidence type="ECO:0000256" key="2">
    <source>
        <dbReference type="ARBA" id="ARBA00004245"/>
    </source>
</evidence>
<evidence type="ECO:0000256" key="4">
    <source>
        <dbReference type="ARBA" id="ARBA00023212"/>
    </source>
</evidence>
<comment type="subcellular location">
    <subcellularLocation>
        <location evidence="1">Cell projection</location>
        <location evidence="1">Cilium</location>
    </subcellularLocation>
    <subcellularLocation>
        <location evidence="2">Cytoplasm</location>
        <location evidence="2">Cytoskeleton</location>
    </subcellularLocation>
</comment>